<dbReference type="OrthoDB" id="8132905at2"/>
<dbReference type="EMBL" id="PTJD01000001">
    <property type="protein sequence ID" value="PPK98857.1"/>
    <property type="molecule type" value="Genomic_DNA"/>
</dbReference>
<reference evidence="1 2" key="1">
    <citation type="submission" date="2018-02" db="EMBL/GenBank/DDBJ databases">
        <title>Genomic Encyclopedia of Archaeal and Bacterial Type Strains, Phase II (KMG-II): from individual species to whole genera.</title>
        <authorList>
            <person name="Goeker M."/>
        </authorList>
    </citation>
    <scope>NUCLEOTIDE SEQUENCE [LARGE SCALE GENOMIC DNA]</scope>
    <source>
        <strain evidence="1 2">DSM 22857</strain>
    </source>
</reference>
<dbReference type="RefSeq" id="WP_104431185.1">
    <property type="nucleotide sequence ID" value="NZ_PTJD01000001.1"/>
</dbReference>
<dbReference type="SUPFAM" id="SSF56300">
    <property type="entry name" value="Metallo-dependent phosphatases"/>
    <property type="match status" value="1"/>
</dbReference>
<comment type="caution">
    <text evidence="1">The sequence shown here is derived from an EMBL/GenBank/DDBJ whole genome shotgun (WGS) entry which is preliminary data.</text>
</comment>
<dbReference type="Proteomes" id="UP000239485">
    <property type="component" value="Unassembled WGS sequence"/>
</dbReference>
<name>A0A2S6IWX9_9ACTN</name>
<protein>
    <submittedName>
        <fullName evidence="1">Metallophosphoesterase (TIGR03767 family)</fullName>
    </submittedName>
</protein>
<dbReference type="InterPro" id="IPR022506">
    <property type="entry name" value="Metallophosphoesterase_PPA1498"/>
</dbReference>
<evidence type="ECO:0000313" key="1">
    <source>
        <dbReference type="EMBL" id="PPK98857.1"/>
    </source>
</evidence>
<accession>A0A2S6IWX9</accession>
<dbReference type="NCBIfam" id="TIGR03767">
    <property type="entry name" value="P_acnes_RR"/>
    <property type="match status" value="1"/>
</dbReference>
<dbReference type="AlphaFoldDB" id="A0A2S6IWX9"/>
<dbReference type="Gene3D" id="3.60.21.10">
    <property type="match status" value="1"/>
</dbReference>
<sequence length="569" mass="60191">MSGTHPHGGSISTLSRRLGPGDVLRRGALRPYRRIGVLDGEPHRWREDLLGAGAGRWLPADGATARPLLTVAHVTDLQLPDVGSTARFEFFNREFGDPLFAKLVPVQRPQEALTARAMHAMVSTLNRLNAEEGAPVSGRGLDLVVTTGDAIDNAQWNELRNWMALMSGGRVRPGSGGAGYQGVQGPSWPDDIFWCPDRPGGDLWQTQYGFGVRPGLLTAALADFDCPGLEVPWLACFGNHEALIQGVGVVTAELAAAMTGGVKPSRLVPGLDRRSALEVFTATGHEFFGEGSAPVAVSADTDRRPVGRREFVEAHFGAGERPDGHGFTARNRRDGTAYYSHDAGAVRIITLDTTSSAGGADGCLDATQARWLAAELAAVHSRHTAADGTVVETANEDRLVVLLSHHGPSTLTNTRGSLVDGTGEAAVTAAELVALLHRFPNVVLWLDGHTHVNAVRAHPGPAGPGSGFWEVTTCAVMDWPCQARVVELLDAGEGLLALACTMVDHEGRVVPAEGELHSTADLAGLHRELAGNVPWLGFDSPTSGTALDRNVVLGLRAPFDLGRLPASAP</sequence>
<dbReference type="InterPro" id="IPR029052">
    <property type="entry name" value="Metallo-depent_PP-like"/>
</dbReference>
<gene>
    <name evidence="1" type="ORF">CLV92_101558</name>
</gene>
<organism evidence="1 2">
    <name type="scientific">Kineococcus xinjiangensis</name>
    <dbReference type="NCBI Taxonomy" id="512762"/>
    <lineage>
        <taxon>Bacteria</taxon>
        <taxon>Bacillati</taxon>
        <taxon>Actinomycetota</taxon>
        <taxon>Actinomycetes</taxon>
        <taxon>Kineosporiales</taxon>
        <taxon>Kineosporiaceae</taxon>
        <taxon>Kineococcus</taxon>
    </lineage>
</organism>
<evidence type="ECO:0000313" key="2">
    <source>
        <dbReference type="Proteomes" id="UP000239485"/>
    </source>
</evidence>
<keyword evidence="2" id="KW-1185">Reference proteome</keyword>
<proteinExistence type="predicted"/>